<name>A0A5C6DVW1_9BACT</name>
<evidence type="ECO:0000313" key="4">
    <source>
        <dbReference type="Proteomes" id="UP000319143"/>
    </source>
</evidence>
<reference evidence="3 4" key="1">
    <citation type="submission" date="2019-02" db="EMBL/GenBank/DDBJ databases">
        <title>Deep-cultivation of Planctomycetes and their phenomic and genomic characterization uncovers novel biology.</title>
        <authorList>
            <person name="Wiegand S."/>
            <person name="Jogler M."/>
            <person name="Boedeker C."/>
            <person name="Pinto D."/>
            <person name="Vollmers J."/>
            <person name="Rivas-Marin E."/>
            <person name="Kohn T."/>
            <person name="Peeters S.H."/>
            <person name="Heuer A."/>
            <person name="Rast P."/>
            <person name="Oberbeckmann S."/>
            <person name="Bunk B."/>
            <person name="Jeske O."/>
            <person name="Meyerdierks A."/>
            <person name="Storesund J.E."/>
            <person name="Kallscheuer N."/>
            <person name="Luecker S."/>
            <person name="Lage O.M."/>
            <person name="Pohl T."/>
            <person name="Merkel B.J."/>
            <person name="Hornburger P."/>
            <person name="Mueller R.-W."/>
            <person name="Bruemmer F."/>
            <person name="Labrenz M."/>
            <person name="Spormann A.M."/>
            <person name="Op Den Camp H."/>
            <person name="Overmann J."/>
            <person name="Amann R."/>
            <person name="Jetten M.S.M."/>
            <person name="Mascher T."/>
            <person name="Medema M.H."/>
            <person name="Devos D.P."/>
            <person name="Kaster A.-K."/>
            <person name="Ovreas L."/>
            <person name="Rohde M."/>
            <person name="Galperin M.Y."/>
            <person name="Jogler C."/>
        </authorList>
    </citation>
    <scope>NUCLEOTIDE SEQUENCE [LARGE SCALE GENOMIC DNA]</scope>
    <source>
        <strain evidence="3 4">Poly41</strain>
    </source>
</reference>
<organism evidence="3 4">
    <name type="scientific">Novipirellula artificiosorum</name>
    <dbReference type="NCBI Taxonomy" id="2528016"/>
    <lineage>
        <taxon>Bacteria</taxon>
        <taxon>Pseudomonadati</taxon>
        <taxon>Planctomycetota</taxon>
        <taxon>Planctomycetia</taxon>
        <taxon>Pirellulales</taxon>
        <taxon>Pirellulaceae</taxon>
        <taxon>Novipirellula</taxon>
    </lineage>
</organism>
<dbReference type="AlphaFoldDB" id="A0A5C6DVW1"/>
<sequence precursor="true">MLRFCSHSVRMTRLLLGLLLVSATCVGCGTTREREATEQLVLSNAVDRSISSIDFRPLTGRKVYLDTSYLRQVKTLGFVNSEYVTSALRQQIAGAGCLLQDTSQDADIIIEARCGTLGSDDHRVTFGIPENNSLSSAASLIPNSPSLPSIPEIAVARRDAREAAAKIAAFAYDRETRKAVWQSGVRQSTATARDTYVLGVGPFQAGSIREGTKLAGSRFVRFGDKTANHSPSESFERPPVDYTAEIRFQDGWPIYDKQSVAAHFVEDTGGGSNDAPTVEPEEPVDGATSIATSPTSEEDDHPIR</sequence>
<accession>A0A5C6DVW1</accession>
<dbReference type="EMBL" id="SJPV01000002">
    <property type="protein sequence ID" value="TWU40870.1"/>
    <property type="molecule type" value="Genomic_DNA"/>
</dbReference>
<evidence type="ECO:0000256" key="1">
    <source>
        <dbReference type="SAM" id="MobiDB-lite"/>
    </source>
</evidence>
<proteinExistence type="predicted"/>
<feature type="signal peptide" evidence="2">
    <location>
        <begin position="1"/>
        <end position="27"/>
    </location>
</feature>
<dbReference type="Proteomes" id="UP000319143">
    <property type="component" value="Unassembled WGS sequence"/>
</dbReference>
<dbReference type="Pfam" id="PF20360">
    <property type="entry name" value="DUF6655"/>
    <property type="match status" value="1"/>
</dbReference>
<evidence type="ECO:0000256" key="2">
    <source>
        <dbReference type="SAM" id="SignalP"/>
    </source>
</evidence>
<feature type="region of interest" description="Disordered" evidence="1">
    <location>
        <begin position="265"/>
        <end position="304"/>
    </location>
</feature>
<comment type="caution">
    <text evidence="3">The sequence shown here is derived from an EMBL/GenBank/DDBJ whole genome shotgun (WGS) entry which is preliminary data.</text>
</comment>
<keyword evidence="4" id="KW-1185">Reference proteome</keyword>
<protein>
    <submittedName>
        <fullName evidence="3">Uncharacterized protein</fullName>
    </submittedName>
</protein>
<gene>
    <name evidence="3" type="ORF">Poly41_17050</name>
</gene>
<keyword evidence="2" id="KW-0732">Signal</keyword>
<dbReference type="InterPro" id="IPR046596">
    <property type="entry name" value="DUF6655"/>
</dbReference>
<feature type="chain" id="PRO_5023096033" evidence="2">
    <location>
        <begin position="28"/>
        <end position="304"/>
    </location>
</feature>
<evidence type="ECO:0000313" key="3">
    <source>
        <dbReference type="EMBL" id="TWU40870.1"/>
    </source>
</evidence>